<evidence type="ECO:0000256" key="4">
    <source>
        <dbReference type="ARBA" id="ARBA00022801"/>
    </source>
</evidence>
<organism evidence="7 8">
    <name type="scientific">Pseudokineococcus basanitobsidens</name>
    <dbReference type="NCBI Taxonomy" id="1926649"/>
    <lineage>
        <taxon>Bacteria</taxon>
        <taxon>Bacillati</taxon>
        <taxon>Actinomycetota</taxon>
        <taxon>Actinomycetes</taxon>
        <taxon>Kineosporiales</taxon>
        <taxon>Kineosporiaceae</taxon>
        <taxon>Pseudokineococcus</taxon>
    </lineage>
</organism>
<dbReference type="RefSeq" id="WP_339573826.1">
    <property type="nucleotide sequence ID" value="NZ_JBBIAA010000002.1"/>
</dbReference>
<dbReference type="PROSITE" id="PS51435">
    <property type="entry name" value="AP_NUCLEASE_F1_4"/>
    <property type="match status" value="1"/>
</dbReference>
<sequence>MPDASAAPRPVDPLVVATANVNGIRAAARRGMGAWLAGRTGAGPTGEKRAVDVLCLQEVRADDDTLRGVLAEMAGEEAPARGVDQGDPVGGWHVAHVEPSGQGTKGRAGVAVASRLPVTAVRTDLGDADPDGRFAAAGRWVEADLALGDGRTLTAVSAYVHSGEVGTPKQDDKTAFLAAMTTRMAALAADDGALAVVTGDLNVGHRELDIRNWKGNQKKAGFLPEERAVLDRWLRAPGDGDGLGWGDVARRLAGEVDGPYSWWSWRGQAFDRDTGWRIDYQLATPALAAAARSCEVDRASTYAERWSDHAPVVASYGL</sequence>
<dbReference type="SUPFAM" id="SSF56219">
    <property type="entry name" value="DNase I-like"/>
    <property type="match status" value="1"/>
</dbReference>
<dbReference type="InterPro" id="IPR036691">
    <property type="entry name" value="Endo/exonu/phosph_ase_sf"/>
</dbReference>
<dbReference type="PANTHER" id="PTHR43250:SF2">
    <property type="entry name" value="EXODEOXYRIBONUCLEASE III"/>
    <property type="match status" value="1"/>
</dbReference>
<keyword evidence="5" id="KW-0460">Magnesium</keyword>
<dbReference type="InterPro" id="IPR004808">
    <property type="entry name" value="AP_endonuc_1"/>
</dbReference>
<keyword evidence="4" id="KW-0378">Hydrolase</keyword>
<evidence type="ECO:0000259" key="6">
    <source>
        <dbReference type="Pfam" id="PF03372"/>
    </source>
</evidence>
<dbReference type="Gene3D" id="3.60.10.10">
    <property type="entry name" value="Endonuclease/exonuclease/phosphatase"/>
    <property type="match status" value="1"/>
</dbReference>
<evidence type="ECO:0000256" key="2">
    <source>
        <dbReference type="ARBA" id="ARBA00007092"/>
    </source>
</evidence>
<dbReference type="EMBL" id="JBBIAA010000002">
    <property type="protein sequence ID" value="MEJ5944447.1"/>
    <property type="molecule type" value="Genomic_DNA"/>
</dbReference>
<evidence type="ECO:0000313" key="8">
    <source>
        <dbReference type="Proteomes" id="UP001387100"/>
    </source>
</evidence>
<evidence type="ECO:0000313" key="7">
    <source>
        <dbReference type="EMBL" id="MEJ5944447.1"/>
    </source>
</evidence>
<dbReference type="InterPro" id="IPR037493">
    <property type="entry name" value="ExoIII-like"/>
</dbReference>
<dbReference type="Proteomes" id="UP001387100">
    <property type="component" value="Unassembled WGS sequence"/>
</dbReference>
<name>A0ABU8RH84_9ACTN</name>
<comment type="similarity">
    <text evidence="2">Belongs to the DNA repair enzymes AP/ExoA family.</text>
</comment>
<evidence type="ECO:0000256" key="5">
    <source>
        <dbReference type="ARBA" id="ARBA00022842"/>
    </source>
</evidence>
<comment type="cofactor">
    <cofactor evidence="1">
        <name>Mg(2+)</name>
        <dbReference type="ChEBI" id="CHEBI:18420"/>
    </cofactor>
</comment>
<evidence type="ECO:0000256" key="1">
    <source>
        <dbReference type="ARBA" id="ARBA00001946"/>
    </source>
</evidence>
<reference evidence="7 8" key="1">
    <citation type="journal article" date="2017" name="Int. J. Syst. Evol. Microbiol.">
        <title>Pseudokineococcus basanitobsidens sp. nov., isolated from volcanic rock.</title>
        <authorList>
            <person name="Lee D.W."/>
            <person name="Park M.Y."/>
            <person name="Kim J.J."/>
            <person name="Kim B.S."/>
        </authorList>
    </citation>
    <scope>NUCLEOTIDE SEQUENCE [LARGE SCALE GENOMIC DNA]</scope>
    <source>
        <strain evidence="7 8">DSM 103726</strain>
    </source>
</reference>
<protein>
    <submittedName>
        <fullName evidence="7">Exodeoxyribonuclease III</fullName>
    </submittedName>
</protein>
<dbReference type="InterPro" id="IPR005135">
    <property type="entry name" value="Endo/exonuclease/phosphatase"/>
</dbReference>
<feature type="domain" description="Endonuclease/exonuclease/phosphatase" evidence="6">
    <location>
        <begin position="17"/>
        <end position="309"/>
    </location>
</feature>
<comment type="caution">
    <text evidence="7">The sequence shown here is derived from an EMBL/GenBank/DDBJ whole genome shotgun (WGS) entry which is preliminary data.</text>
</comment>
<proteinExistence type="inferred from homology"/>
<evidence type="ECO:0000256" key="3">
    <source>
        <dbReference type="ARBA" id="ARBA00022723"/>
    </source>
</evidence>
<dbReference type="Pfam" id="PF03372">
    <property type="entry name" value="Exo_endo_phos"/>
    <property type="match status" value="1"/>
</dbReference>
<accession>A0ABU8RH84</accession>
<keyword evidence="8" id="KW-1185">Reference proteome</keyword>
<keyword evidence="3" id="KW-0479">Metal-binding</keyword>
<dbReference type="NCBIfam" id="TIGR00633">
    <property type="entry name" value="xth"/>
    <property type="match status" value="1"/>
</dbReference>
<gene>
    <name evidence="7" type="ORF">WDZ17_03965</name>
</gene>
<dbReference type="PANTHER" id="PTHR43250">
    <property type="entry name" value="EXODEOXYRIBONUCLEASE III"/>
    <property type="match status" value="1"/>
</dbReference>